<dbReference type="InterPro" id="IPR029039">
    <property type="entry name" value="Flavoprotein-like_sf"/>
</dbReference>
<accession>A0AAD1FRE5</accession>
<dbReference type="InterPro" id="IPR003680">
    <property type="entry name" value="Flavodoxin_fold"/>
</dbReference>
<evidence type="ECO:0000259" key="2">
    <source>
        <dbReference type="Pfam" id="PF02525"/>
    </source>
</evidence>
<evidence type="ECO:0000313" key="3">
    <source>
        <dbReference type="EMBL" id="BBA17546.1"/>
    </source>
</evidence>
<reference evidence="3 4" key="1">
    <citation type="submission" date="2014-06" db="EMBL/GenBank/DDBJ databases">
        <title>Genome sequence of the intracellular symbiont Blattabacterium cuenoti, strain CPU2 from the wood feeding cockroach Cryptocercus punctulatus.</title>
        <authorList>
            <person name="Kinjo Y."/>
            <person name="Ohkuma M."/>
            <person name="Tokuda G."/>
        </authorList>
    </citation>
    <scope>NUCLEOTIDE SEQUENCE [LARGE SCALE GENOMIC DNA]</scope>
    <source>
        <strain evidence="3 4">CPU2</strain>
    </source>
</reference>
<dbReference type="GeneID" id="66557045"/>
<dbReference type="PANTHER" id="PTHR47307:SF1">
    <property type="entry name" value="GLUTATHIONE-REGULATED POTASSIUM-EFFLUX SYSTEM ANCILLARY PROTEIN KEFG"/>
    <property type="match status" value="1"/>
</dbReference>
<dbReference type="SUPFAM" id="SSF52218">
    <property type="entry name" value="Flavoproteins"/>
    <property type="match status" value="1"/>
</dbReference>
<dbReference type="Pfam" id="PF02525">
    <property type="entry name" value="Flavodoxin_2"/>
    <property type="match status" value="1"/>
</dbReference>
<evidence type="ECO:0000256" key="1">
    <source>
        <dbReference type="ARBA" id="ARBA00023002"/>
    </source>
</evidence>
<sequence length="178" mass="21481">MKNKILFLVAHPNIENSILNKKIIQNIHHKYKKNIIIRKLYNIYPDFKIKVEEEIRIILNTKFIVFQFPFYWYSYPSLLKEWKDQVFTKLYKKKSLSGKHLLVSITTGSEKKTFHAGEKNNFTIDEFLRPIQQTAHICNMIYHGYVHISIHRVKMNGKSCFLENYTDKIIFRIKEWIQ</sequence>
<dbReference type="GO" id="GO:0003955">
    <property type="term" value="F:NAD(P)H dehydrogenase (quinone) activity"/>
    <property type="evidence" value="ECO:0007669"/>
    <property type="project" value="TreeGrafter"/>
</dbReference>
<protein>
    <submittedName>
        <fullName evidence="3">Flavodoxin-like fold protein / uncharacterized NAD(P)H dehydrogenase</fullName>
    </submittedName>
</protein>
<dbReference type="Gene3D" id="3.40.50.360">
    <property type="match status" value="1"/>
</dbReference>
<dbReference type="Proteomes" id="UP000262607">
    <property type="component" value="Chromosome"/>
</dbReference>
<dbReference type="InterPro" id="IPR046980">
    <property type="entry name" value="KefG/KefF"/>
</dbReference>
<dbReference type="GO" id="GO:0010181">
    <property type="term" value="F:FMN binding"/>
    <property type="evidence" value="ECO:0007669"/>
    <property type="project" value="TreeGrafter"/>
</dbReference>
<dbReference type="EMBL" id="AP014610">
    <property type="protein sequence ID" value="BBA17546.1"/>
    <property type="molecule type" value="Genomic_DNA"/>
</dbReference>
<name>A0AAD1FRE5_9FLAO</name>
<dbReference type="AlphaFoldDB" id="A0AAD1FRE5"/>
<proteinExistence type="predicted"/>
<gene>
    <name evidence="3" type="primary">ywrO</name>
    <name evidence="3" type="ORF">CPU2_024</name>
</gene>
<dbReference type="PANTHER" id="PTHR47307">
    <property type="entry name" value="GLUTATHIONE-REGULATED POTASSIUM-EFFLUX SYSTEM ANCILLARY PROTEIN KEFG"/>
    <property type="match status" value="1"/>
</dbReference>
<organism evidence="3 4">
    <name type="scientific">Blattabacterium punctulatus CPU2</name>
    <dbReference type="NCBI Taxonomy" id="1457032"/>
    <lineage>
        <taxon>Bacteria</taxon>
        <taxon>Pseudomonadati</taxon>
        <taxon>Bacteroidota</taxon>
        <taxon>Flavobacteriia</taxon>
        <taxon>Flavobacteriales</taxon>
        <taxon>Blattabacteriaceae</taxon>
        <taxon>Blattabacterium</taxon>
    </lineage>
</organism>
<dbReference type="GO" id="GO:0009055">
    <property type="term" value="F:electron transfer activity"/>
    <property type="evidence" value="ECO:0007669"/>
    <property type="project" value="TreeGrafter"/>
</dbReference>
<dbReference type="RefSeq" id="WP_110548922.1">
    <property type="nucleotide sequence ID" value="NZ_AP014610.1"/>
</dbReference>
<evidence type="ECO:0000313" key="4">
    <source>
        <dbReference type="Proteomes" id="UP000262607"/>
    </source>
</evidence>
<feature type="domain" description="Flavodoxin-like fold" evidence="2">
    <location>
        <begin position="4"/>
        <end position="148"/>
    </location>
</feature>
<keyword evidence="1" id="KW-0560">Oxidoreductase</keyword>